<dbReference type="Proteomes" id="UP000027238">
    <property type="component" value="Unassembled WGS sequence"/>
</dbReference>
<dbReference type="eggNOG" id="ENOG502S5AR">
    <property type="taxonomic scope" value="Eukaryota"/>
</dbReference>
<evidence type="ECO:0000256" key="3">
    <source>
        <dbReference type="ARBA" id="ARBA00022833"/>
    </source>
</evidence>
<dbReference type="OrthoDB" id="2212170at2759"/>
<evidence type="ECO:0000313" key="5">
    <source>
        <dbReference type="EMBL" id="KDN60425.1"/>
    </source>
</evidence>
<dbReference type="HOGENOM" id="CLU_2263585_0_0_1"/>
<feature type="domain" description="CENP-V/GFA" evidence="4">
    <location>
        <begin position="25"/>
        <end position="87"/>
    </location>
</feature>
<keyword evidence="6" id="KW-1185">Reference proteome</keyword>
<sequence>MAHANLFVGQNLTVQDPGSKISGYRAQNADSGGTLVRSFCSVCGSSLFVATHESSDKVAVTSGTMNGVQGVEGDNSWTPKLEFFCKRKAKWLATEGTVQKDTM</sequence>
<dbReference type="Pfam" id="PF04828">
    <property type="entry name" value="GFA"/>
    <property type="match status" value="1"/>
</dbReference>
<dbReference type="InterPro" id="IPR006913">
    <property type="entry name" value="CENP-V/GFA"/>
</dbReference>
<dbReference type="SUPFAM" id="SSF51316">
    <property type="entry name" value="Mss4-like"/>
    <property type="match status" value="1"/>
</dbReference>
<keyword evidence="3" id="KW-0862">Zinc</keyword>
<comment type="caution">
    <text evidence="5">The sequence shown here is derived from an EMBL/GenBank/DDBJ whole genome shotgun (WGS) entry which is preliminary data.</text>
</comment>
<keyword evidence="2" id="KW-0479">Metal-binding</keyword>
<organism evidence="5 6">
    <name type="scientific">Colletotrichum sublineola</name>
    <name type="common">Sorghum anthracnose fungus</name>
    <dbReference type="NCBI Taxonomy" id="1173701"/>
    <lineage>
        <taxon>Eukaryota</taxon>
        <taxon>Fungi</taxon>
        <taxon>Dikarya</taxon>
        <taxon>Ascomycota</taxon>
        <taxon>Pezizomycotina</taxon>
        <taxon>Sordariomycetes</taxon>
        <taxon>Hypocreomycetidae</taxon>
        <taxon>Glomerellales</taxon>
        <taxon>Glomerellaceae</taxon>
        <taxon>Colletotrichum</taxon>
        <taxon>Colletotrichum graminicola species complex</taxon>
    </lineage>
</organism>
<evidence type="ECO:0000313" key="6">
    <source>
        <dbReference type="Proteomes" id="UP000027238"/>
    </source>
</evidence>
<accession>A0A066X333</accession>
<gene>
    <name evidence="5" type="ORF">CSUB01_00531</name>
</gene>
<evidence type="ECO:0000256" key="1">
    <source>
        <dbReference type="ARBA" id="ARBA00005495"/>
    </source>
</evidence>
<dbReference type="InterPro" id="IPR011057">
    <property type="entry name" value="Mss4-like_sf"/>
</dbReference>
<dbReference type="AlphaFoldDB" id="A0A066X333"/>
<dbReference type="GO" id="GO:0016846">
    <property type="term" value="F:carbon-sulfur lyase activity"/>
    <property type="evidence" value="ECO:0007669"/>
    <property type="project" value="InterPro"/>
</dbReference>
<comment type="similarity">
    <text evidence="1">Belongs to the Gfa family.</text>
</comment>
<dbReference type="EMBL" id="JMSE01001513">
    <property type="protein sequence ID" value="KDN60425.1"/>
    <property type="molecule type" value="Genomic_DNA"/>
</dbReference>
<reference evidence="6" key="1">
    <citation type="journal article" date="2014" name="Genome Announc.">
        <title>Draft genome sequence of Colletotrichum sublineola, a destructive pathogen of cultivated sorghum.</title>
        <authorList>
            <person name="Baroncelli R."/>
            <person name="Sanz-Martin J.M."/>
            <person name="Rech G.E."/>
            <person name="Sukno S.A."/>
            <person name="Thon M.R."/>
        </authorList>
    </citation>
    <scope>NUCLEOTIDE SEQUENCE [LARGE SCALE GENOMIC DNA]</scope>
    <source>
        <strain evidence="6">TX430BB</strain>
    </source>
</reference>
<evidence type="ECO:0000256" key="2">
    <source>
        <dbReference type="ARBA" id="ARBA00022723"/>
    </source>
</evidence>
<name>A0A066X333_COLSU</name>
<dbReference type="Gene3D" id="3.90.1590.10">
    <property type="entry name" value="glutathione-dependent formaldehyde- activating enzyme (gfa)"/>
    <property type="match status" value="1"/>
</dbReference>
<proteinExistence type="inferred from homology"/>
<dbReference type="GO" id="GO:0046872">
    <property type="term" value="F:metal ion binding"/>
    <property type="evidence" value="ECO:0007669"/>
    <property type="project" value="UniProtKB-KW"/>
</dbReference>
<dbReference type="STRING" id="1173701.A0A066X333"/>
<evidence type="ECO:0000259" key="4">
    <source>
        <dbReference type="Pfam" id="PF04828"/>
    </source>
</evidence>
<protein>
    <submittedName>
        <fullName evidence="5">Putative glutathione-dependent formaldehyde-activating enzyme</fullName>
    </submittedName>
</protein>